<evidence type="ECO:0000259" key="5">
    <source>
        <dbReference type="Pfam" id="PF00294"/>
    </source>
</evidence>
<dbReference type="InterPro" id="IPR011611">
    <property type="entry name" value="PfkB_dom"/>
</dbReference>
<name>A0ABP8S7W0_9ACTN</name>
<dbReference type="Proteomes" id="UP001500307">
    <property type="component" value="Unassembled WGS sequence"/>
</dbReference>
<dbReference type="InterPro" id="IPR029056">
    <property type="entry name" value="Ribokinase-like"/>
</dbReference>
<feature type="domain" description="Cytidyltransferase-like" evidence="6">
    <location>
        <begin position="329"/>
        <end position="419"/>
    </location>
</feature>
<dbReference type="InterPro" id="IPR050385">
    <property type="entry name" value="Archaeal_FAD_synthase"/>
</dbReference>
<accession>A0ABP8S7W0</accession>
<proteinExistence type="predicted"/>
<gene>
    <name evidence="7" type="primary">rfaE2_1</name>
    <name evidence="7" type="ORF">GCM10023176_09390</name>
</gene>
<keyword evidence="2 7" id="KW-0548">Nucleotidyltransferase</keyword>
<organism evidence="7 8">
    <name type="scientific">Micromonospora coerulea</name>
    <dbReference type="NCBI Taxonomy" id="47856"/>
    <lineage>
        <taxon>Bacteria</taxon>
        <taxon>Bacillati</taxon>
        <taxon>Actinomycetota</taxon>
        <taxon>Actinomycetes</taxon>
        <taxon>Micromonosporales</taxon>
        <taxon>Micromonosporaceae</taxon>
        <taxon>Micromonospora</taxon>
    </lineage>
</organism>
<dbReference type="NCBIfam" id="TIGR00125">
    <property type="entry name" value="cyt_tran_rel"/>
    <property type="match status" value="1"/>
</dbReference>
<dbReference type="InterPro" id="IPR004821">
    <property type="entry name" value="Cyt_trans-like"/>
</dbReference>
<dbReference type="SUPFAM" id="SSF52374">
    <property type="entry name" value="Nucleotidylyl transferase"/>
    <property type="match status" value="1"/>
</dbReference>
<evidence type="ECO:0000259" key="6">
    <source>
        <dbReference type="Pfam" id="PF01467"/>
    </source>
</evidence>
<sequence length="470" mass="47719">MSGPLVVVGDALLDRDVAGAVSRVCPDAPVPVLDERSATDRPGGAGLAALLAAAQDSEVALVTALADDAGGGRLAELLAAAGVEVYPLHLPGATAEKIRLRAGGQTLLRLDRGGDPQPPGEPSAATLAVLARARAILVSDYGRGLVRQPTLRAALAEASAPVVWDPHPRGPAAVAGARLTTPNLAELRQLTGDAGGGSALSTATRAGHELRRRWRVGAVAVTLGADGAVLCHSGSTPLVVPPPATVDRVEDTCGAGDRFAATAALALGGGALVSEAVGEAIAAASAYVAAGGAAGLHRQEDRRPVLAAARTAEELVARVRADGGTVVATGGCFDILHAGHVATLQAARRLGDCLVVCLNSDHSVRGLKGPERPVNPEADRARLLAALDCVDAVAVFDEPTPHQVLARLRPDVWVKGGDYAGENGPDLPETELVQRWGGRVVTVPYLAGRSTTGTISAARQRGLHLVKGAV</sequence>
<evidence type="ECO:0000256" key="4">
    <source>
        <dbReference type="ARBA" id="ARBA00023277"/>
    </source>
</evidence>
<evidence type="ECO:0000256" key="3">
    <source>
        <dbReference type="ARBA" id="ARBA00023268"/>
    </source>
</evidence>
<evidence type="ECO:0000256" key="2">
    <source>
        <dbReference type="ARBA" id="ARBA00022695"/>
    </source>
</evidence>
<dbReference type="Gene3D" id="3.40.1190.20">
    <property type="match status" value="1"/>
</dbReference>
<reference evidence="8" key="1">
    <citation type="journal article" date="2019" name="Int. J. Syst. Evol. Microbiol.">
        <title>The Global Catalogue of Microorganisms (GCM) 10K type strain sequencing project: providing services to taxonomists for standard genome sequencing and annotation.</title>
        <authorList>
            <consortium name="The Broad Institute Genomics Platform"/>
            <consortium name="The Broad Institute Genome Sequencing Center for Infectious Disease"/>
            <person name="Wu L."/>
            <person name="Ma J."/>
        </authorList>
    </citation>
    <scope>NUCLEOTIDE SEQUENCE [LARGE SCALE GENOMIC DNA]</scope>
    <source>
        <strain evidence="8">JCM 3175</strain>
    </source>
</reference>
<keyword evidence="3" id="KW-0511">Multifunctional enzyme</keyword>
<evidence type="ECO:0000313" key="7">
    <source>
        <dbReference type="EMBL" id="GAA4564076.1"/>
    </source>
</evidence>
<dbReference type="EMBL" id="BAABGU010000003">
    <property type="protein sequence ID" value="GAA4564076.1"/>
    <property type="molecule type" value="Genomic_DNA"/>
</dbReference>
<evidence type="ECO:0000256" key="1">
    <source>
        <dbReference type="ARBA" id="ARBA00022679"/>
    </source>
</evidence>
<dbReference type="GO" id="GO:0016779">
    <property type="term" value="F:nucleotidyltransferase activity"/>
    <property type="evidence" value="ECO:0007669"/>
    <property type="project" value="UniProtKB-KW"/>
</dbReference>
<comment type="caution">
    <text evidence="7">The sequence shown here is derived from an EMBL/GenBank/DDBJ whole genome shotgun (WGS) entry which is preliminary data.</text>
</comment>
<dbReference type="PANTHER" id="PTHR43793">
    <property type="entry name" value="FAD SYNTHASE"/>
    <property type="match status" value="1"/>
</dbReference>
<dbReference type="Pfam" id="PF00294">
    <property type="entry name" value="PfkB"/>
    <property type="match status" value="1"/>
</dbReference>
<protein>
    <submittedName>
        <fullName evidence="7">D-glycero-beta-D-manno-heptose 1-phosphate adenylyltransferase</fullName>
    </submittedName>
</protein>
<keyword evidence="1" id="KW-0808">Transferase</keyword>
<dbReference type="PANTHER" id="PTHR43793:SF2">
    <property type="entry name" value="BIFUNCTIONAL PROTEIN HLDE"/>
    <property type="match status" value="1"/>
</dbReference>
<dbReference type="Gene3D" id="3.40.50.620">
    <property type="entry name" value="HUPs"/>
    <property type="match status" value="1"/>
</dbReference>
<feature type="domain" description="Carbohydrate kinase PfkB" evidence="5">
    <location>
        <begin position="5"/>
        <end position="294"/>
    </location>
</feature>
<dbReference type="Pfam" id="PF01467">
    <property type="entry name" value="CTP_transf_like"/>
    <property type="match status" value="1"/>
</dbReference>
<keyword evidence="4" id="KW-0119">Carbohydrate metabolism</keyword>
<dbReference type="InterPro" id="IPR014729">
    <property type="entry name" value="Rossmann-like_a/b/a_fold"/>
</dbReference>
<evidence type="ECO:0000313" key="8">
    <source>
        <dbReference type="Proteomes" id="UP001500307"/>
    </source>
</evidence>
<dbReference type="SUPFAM" id="SSF53613">
    <property type="entry name" value="Ribokinase-like"/>
    <property type="match status" value="1"/>
</dbReference>
<keyword evidence="8" id="KW-1185">Reference proteome</keyword>